<name>A0ABY3DW07_9HYPH</name>
<organism evidence="1 2">
    <name type="scientific">Ancylobacter moscoviensis</name>
    <dbReference type="NCBI Taxonomy" id="2597768"/>
    <lineage>
        <taxon>Bacteria</taxon>
        <taxon>Pseudomonadati</taxon>
        <taxon>Pseudomonadota</taxon>
        <taxon>Alphaproteobacteria</taxon>
        <taxon>Hyphomicrobiales</taxon>
        <taxon>Xanthobacteraceae</taxon>
        <taxon>Ancylobacter</taxon>
    </lineage>
</organism>
<dbReference type="Proteomes" id="UP000315321">
    <property type="component" value="Unassembled WGS sequence"/>
</dbReference>
<evidence type="ECO:0008006" key="3">
    <source>
        <dbReference type="Google" id="ProtNLM"/>
    </source>
</evidence>
<proteinExistence type="predicted"/>
<dbReference type="RefSeq" id="WP_144341030.1">
    <property type="nucleotide sequence ID" value="NZ_VMBP01000001.1"/>
</dbReference>
<dbReference type="EMBL" id="VMBP01000001">
    <property type="protein sequence ID" value="TSJ63874.1"/>
    <property type="molecule type" value="Genomic_DNA"/>
</dbReference>
<protein>
    <recommendedName>
        <fullName evidence="3">HEPN domain-containing protein</fullName>
    </recommendedName>
</protein>
<reference evidence="1 2" key="1">
    <citation type="submission" date="2019-07" db="EMBL/GenBank/DDBJ databases">
        <authorList>
            <person name="Grouzdev D.S."/>
        </authorList>
    </citation>
    <scope>NUCLEOTIDE SEQUENCE [LARGE SCALE GENOMIC DNA]</scope>
    <source>
        <strain evidence="1 2">3C</strain>
    </source>
</reference>
<keyword evidence="2" id="KW-1185">Reference proteome</keyword>
<evidence type="ECO:0000313" key="1">
    <source>
        <dbReference type="EMBL" id="TSJ63874.1"/>
    </source>
</evidence>
<comment type="caution">
    <text evidence="1">The sequence shown here is derived from an EMBL/GenBank/DDBJ whole genome shotgun (WGS) entry which is preliminary data.</text>
</comment>
<gene>
    <name evidence="1" type="ORF">FO470_00785</name>
</gene>
<sequence length="193" mass="21649">MGNGKQLLFVAARYWRGARAVWVDVNRQDMMSEPTSYLLSMSVELALKSFLIDNGVNGDDLRKYKVRHNIAELLKMSVDRGFLISIDEAGDLCVLGLSHSDHFYRYGSENVVGGEAKYLLVEEAALLLVARIIDRVSGNPDVLRRVFLDQDRYIDWPATPPVIGISAGQLQEINQKMKDEVAAAIVKFQSTQM</sequence>
<evidence type="ECO:0000313" key="2">
    <source>
        <dbReference type="Proteomes" id="UP000315321"/>
    </source>
</evidence>
<accession>A0ABY3DW07</accession>